<feature type="region of interest" description="Disordered" evidence="1">
    <location>
        <begin position="32"/>
        <end position="55"/>
    </location>
</feature>
<organism evidence="2 3">
    <name type="scientific">Smittium culicis</name>
    <dbReference type="NCBI Taxonomy" id="133412"/>
    <lineage>
        <taxon>Eukaryota</taxon>
        <taxon>Fungi</taxon>
        <taxon>Fungi incertae sedis</taxon>
        <taxon>Zoopagomycota</taxon>
        <taxon>Kickxellomycotina</taxon>
        <taxon>Harpellomycetes</taxon>
        <taxon>Harpellales</taxon>
        <taxon>Legeriomycetaceae</taxon>
        <taxon>Smittium</taxon>
    </lineage>
</organism>
<accession>A0A1R1YK63</accession>
<gene>
    <name evidence="2" type="ORF">AYI69_g3304</name>
</gene>
<dbReference type="AlphaFoldDB" id="A0A1R1YK63"/>
<evidence type="ECO:0000313" key="3">
    <source>
        <dbReference type="Proteomes" id="UP000187429"/>
    </source>
</evidence>
<reference evidence="3" key="1">
    <citation type="submission" date="2017-01" db="EMBL/GenBank/DDBJ databases">
        <authorList>
            <person name="Wang Y."/>
            <person name="White M."/>
            <person name="Kvist S."/>
            <person name="Moncalvo J.-M."/>
        </authorList>
    </citation>
    <scope>NUCLEOTIDE SEQUENCE [LARGE SCALE GENOMIC DNA]</scope>
    <source>
        <strain evidence="3">ID-206-W2</strain>
    </source>
</reference>
<keyword evidence="3" id="KW-1185">Reference proteome</keyword>
<dbReference type="Proteomes" id="UP000187429">
    <property type="component" value="Unassembled WGS sequence"/>
</dbReference>
<comment type="caution">
    <text evidence="2">The sequence shown here is derived from an EMBL/GenBank/DDBJ whole genome shotgun (WGS) entry which is preliminary data.</text>
</comment>
<sequence length="69" mass="7804">MNVYNFLHALPCCTPSPPGSWYEEDYENQTFPLPSTSKRSNGEYEDGMDRVNSSHDGSFPTLCTINNIQ</sequence>
<name>A0A1R1YK63_9FUNG</name>
<proteinExistence type="predicted"/>
<evidence type="ECO:0000256" key="1">
    <source>
        <dbReference type="SAM" id="MobiDB-lite"/>
    </source>
</evidence>
<protein>
    <submittedName>
        <fullName evidence="2">Uncharacterized protein</fullName>
    </submittedName>
</protein>
<evidence type="ECO:0000313" key="2">
    <source>
        <dbReference type="EMBL" id="OMJ27260.1"/>
    </source>
</evidence>
<dbReference type="EMBL" id="LSSM01001096">
    <property type="protein sequence ID" value="OMJ27260.1"/>
    <property type="molecule type" value="Genomic_DNA"/>
</dbReference>